<proteinExistence type="inferred from homology"/>
<dbReference type="InterPro" id="IPR041522">
    <property type="entry name" value="CdaR_GGDEF"/>
</dbReference>
<reference evidence="5 6" key="1">
    <citation type="submission" date="2018-08" db="EMBL/GenBank/DDBJ databases">
        <title>Diversity &amp; Physiological Properties of Lignin-Decomposing Actinobacteria from Soil.</title>
        <authorList>
            <person name="Roh S.G."/>
            <person name="Kim S.B."/>
        </authorList>
    </citation>
    <scope>NUCLEOTIDE SEQUENCE [LARGE SCALE GENOMIC DNA]</scope>
    <source>
        <strain evidence="5 6">MMS17-GH009</strain>
    </source>
</reference>
<evidence type="ECO:0000313" key="6">
    <source>
        <dbReference type="Proteomes" id="UP000263377"/>
    </source>
</evidence>
<evidence type="ECO:0000259" key="4">
    <source>
        <dbReference type="Pfam" id="PF17853"/>
    </source>
</evidence>
<feature type="domain" description="PucR C-terminal helix-turn-helix" evidence="3">
    <location>
        <begin position="477"/>
        <end position="534"/>
    </location>
</feature>
<dbReference type="Pfam" id="PF07905">
    <property type="entry name" value="PucR"/>
    <property type="match status" value="1"/>
</dbReference>
<dbReference type="Pfam" id="PF13556">
    <property type="entry name" value="HTH_30"/>
    <property type="match status" value="1"/>
</dbReference>
<dbReference type="InterPro" id="IPR042070">
    <property type="entry name" value="PucR_C-HTH_sf"/>
</dbReference>
<keyword evidence="6" id="KW-1185">Reference proteome</keyword>
<dbReference type="InterPro" id="IPR025736">
    <property type="entry name" value="PucR_C-HTH_dom"/>
</dbReference>
<sequence>MRVRDLLAPGAPRLRLLAAEEELDRQVSGVMTTDLQDPGRYLHGGELVLTGMLWRTVPADSERFVRTLAAGGAVALAAGEAEVGPVPEDLVEACRRHRMPLLAVPDDIAFGTVTEFIGRQVSADRAADLAALVDRHRLLVSAAGGGGLDAVLDLLGGDLDLDCWVLTPTGAVIAGPADRLSAQDRDQLVRAHLAAQRQRRRPPHRARLAAGSFSLLPAPASAEHDEPPAGGGLLADWVLAVAGDVTEWTTKRQQLAENLARLVAAERHRRDEGRRLRRRLADELLALLRRDADPAEVGRALYASSAMAARYEGPGAKSQAEEGSWLVLSAEGTGLPEGAVRAVLEEALGGASDRALVAGTGTGAVVVLPVLDAPVPADALRELLAPLEAGLGSEGRITLGVSAPAAGAGGLRGALEEARHARRIAASRVGRVCVAGPEELASHVLLLAAVPDEVRRAFRSRLLDTVIAYDIEHQADLVRTLEAFLRSDGSWTRCAAQLHVHVNTLRYRIGRIEELTGRDLSRLEDRVDFYLALELA</sequence>
<evidence type="ECO:0000256" key="1">
    <source>
        <dbReference type="ARBA" id="ARBA00006754"/>
    </source>
</evidence>
<dbReference type="Pfam" id="PF17853">
    <property type="entry name" value="GGDEF_2"/>
    <property type="match status" value="1"/>
</dbReference>
<feature type="domain" description="Purine catabolism PurC-like" evidence="2">
    <location>
        <begin position="13"/>
        <end position="120"/>
    </location>
</feature>
<dbReference type="EMBL" id="QVIG01000002">
    <property type="protein sequence ID" value="RGD56267.1"/>
    <property type="molecule type" value="Genomic_DNA"/>
</dbReference>
<name>A0A372ZLZ3_9ACTN</name>
<gene>
    <name evidence="5" type="ORF">DR950_39015</name>
</gene>
<comment type="caution">
    <text evidence="5">The sequence shown here is derived from an EMBL/GenBank/DDBJ whole genome shotgun (WGS) entry which is preliminary data.</text>
</comment>
<evidence type="ECO:0000259" key="3">
    <source>
        <dbReference type="Pfam" id="PF13556"/>
    </source>
</evidence>
<dbReference type="PANTHER" id="PTHR33744">
    <property type="entry name" value="CARBOHYDRATE DIACID REGULATOR"/>
    <property type="match status" value="1"/>
</dbReference>
<protein>
    <submittedName>
        <fullName evidence="5">PucR family transcriptional regulator</fullName>
    </submittedName>
</protein>
<organism evidence="5 6">
    <name type="scientific">Kitasatospora xanthocidica</name>
    <dbReference type="NCBI Taxonomy" id="83382"/>
    <lineage>
        <taxon>Bacteria</taxon>
        <taxon>Bacillati</taxon>
        <taxon>Actinomycetota</taxon>
        <taxon>Actinomycetes</taxon>
        <taxon>Kitasatosporales</taxon>
        <taxon>Streptomycetaceae</taxon>
        <taxon>Kitasatospora</taxon>
    </lineage>
</organism>
<dbReference type="Proteomes" id="UP000263377">
    <property type="component" value="Unassembled WGS sequence"/>
</dbReference>
<dbReference type="PANTHER" id="PTHR33744:SF17">
    <property type="entry name" value="CONSERVED PROTEIN"/>
    <property type="match status" value="1"/>
</dbReference>
<dbReference type="AlphaFoldDB" id="A0A372ZLZ3"/>
<dbReference type="InterPro" id="IPR051448">
    <property type="entry name" value="CdaR-like_regulators"/>
</dbReference>
<feature type="domain" description="CdaR GGDEF-like" evidence="4">
    <location>
        <begin position="327"/>
        <end position="424"/>
    </location>
</feature>
<accession>A0A372ZLZ3</accession>
<evidence type="ECO:0000259" key="2">
    <source>
        <dbReference type="Pfam" id="PF07905"/>
    </source>
</evidence>
<comment type="similarity">
    <text evidence="1">Belongs to the CdaR family.</text>
</comment>
<dbReference type="Gene3D" id="1.10.10.2840">
    <property type="entry name" value="PucR C-terminal helix-turn-helix domain"/>
    <property type="match status" value="1"/>
</dbReference>
<evidence type="ECO:0000313" key="5">
    <source>
        <dbReference type="EMBL" id="RGD56267.1"/>
    </source>
</evidence>
<dbReference type="RefSeq" id="WP_117492611.1">
    <property type="nucleotide sequence ID" value="NZ_QVIG01000002.1"/>
</dbReference>
<dbReference type="InterPro" id="IPR012914">
    <property type="entry name" value="PucR_dom"/>
</dbReference>